<sequence length="257" mass="28779">MSDKDDVSRAPEKIRLADHRTALVKVERRLVLRSALSLGALSMLAGCDLQDNDSVDKALWAMSRWNDRVQALLFRGDKLAPTYAASQVTNPFPFNAFYDEFNAPDIDGADWQLEVSGLVGDKRPWTLERLRALPQQGQITRHICIEGWSAIGQWSGVPLKRFLQAVGADLSAKYVGFKCADRYYSSLDMPSALHPQTILALDFGKEPLPTSYGYPLKVRVPTKLGFKNPKHVVAIYVSNQNPGGYWEDQGYNWFSGI</sequence>
<protein>
    <submittedName>
        <fullName evidence="2">Molybdopterin-dependent oxidoreductase</fullName>
    </submittedName>
</protein>
<dbReference type="PANTHER" id="PTHR43032:SF2">
    <property type="entry name" value="BLL0505 PROTEIN"/>
    <property type="match status" value="1"/>
</dbReference>
<proteinExistence type="predicted"/>
<accession>A0ABX2M0W5</accession>
<feature type="domain" description="Oxidoreductase molybdopterin-binding" evidence="1">
    <location>
        <begin position="103"/>
        <end position="246"/>
    </location>
</feature>
<evidence type="ECO:0000313" key="2">
    <source>
        <dbReference type="EMBL" id="NUU04026.1"/>
    </source>
</evidence>
<dbReference type="InterPro" id="IPR036374">
    <property type="entry name" value="OxRdtase_Mopterin-bd_sf"/>
</dbReference>
<dbReference type="Pfam" id="PF00174">
    <property type="entry name" value="Oxidored_molyb"/>
    <property type="match status" value="1"/>
</dbReference>
<dbReference type="InterPro" id="IPR000572">
    <property type="entry name" value="OxRdtase_Mopterin-bd_dom"/>
</dbReference>
<dbReference type="EMBL" id="JABFMT010000032">
    <property type="protein sequence ID" value="NUU04026.1"/>
    <property type="molecule type" value="Genomic_DNA"/>
</dbReference>
<keyword evidence="3" id="KW-1185">Reference proteome</keyword>
<dbReference type="Proteomes" id="UP000536746">
    <property type="component" value="Unassembled WGS sequence"/>
</dbReference>
<name>A0ABX2M0W5_9BURK</name>
<evidence type="ECO:0000313" key="3">
    <source>
        <dbReference type="Proteomes" id="UP000536746"/>
    </source>
</evidence>
<reference evidence="2 3" key="1">
    <citation type="journal article" date="2020" name="Front. Plant Sci.">
        <title>Isolation of Rhizosphere Bacteria That Improve Quality and Water Stress Tolerance in Greenhouse Ornamentals.</title>
        <authorList>
            <person name="Nordstedt N.P."/>
            <person name="Jones M.L."/>
        </authorList>
    </citation>
    <scope>NUCLEOTIDE SEQUENCE [LARGE SCALE GENOMIC DNA]</scope>
    <source>
        <strain evidence="2 3">C6C2</strain>
    </source>
</reference>
<evidence type="ECO:0000259" key="1">
    <source>
        <dbReference type="Pfam" id="PF00174"/>
    </source>
</evidence>
<organism evidence="2 3">
    <name type="scientific">Herbaspirillum robiniae</name>
    <dbReference type="NCBI Taxonomy" id="2014887"/>
    <lineage>
        <taxon>Bacteria</taxon>
        <taxon>Pseudomonadati</taxon>
        <taxon>Pseudomonadota</taxon>
        <taxon>Betaproteobacteria</taxon>
        <taxon>Burkholderiales</taxon>
        <taxon>Oxalobacteraceae</taxon>
        <taxon>Herbaspirillum</taxon>
    </lineage>
</organism>
<dbReference type="Gene3D" id="3.90.420.10">
    <property type="entry name" value="Oxidoreductase, molybdopterin-binding domain"/>
    <property type="match status" value="1"/>
</dbReference>
<dbReference type="SUPFAM" id="SSF56524">
    <property type="entry name" value="Oxidoreductase molybdopterin-binding domain"/>
    <property type="match status" value="1"/>
</dbReference>
<gene>
    <name evidence="2" type="ORF">HNO84_20650</name>
</gene>
<dbReference type="PANTHER" id="PTHR43032">
    <property type="entry name" value="PROTEIN-METHIONINE-SULFOXIDE REDUCTASE"/>
    <property type="match status" value="1"/>
</dbReference>
<comment type="caution">
    <text evidence="2">The sequence shown here is derived from an EMBL/GenBank/DDBJ whole genome shotgun (WGS) entry which is preliminary data.</text>
</comment>
<dbReference type="RefSeq" id="WP_079215963.1">
    <property type="nucleotide sequence ID" value="NZ_CP018845.1"/>
</dbReference>